<dbReference type="PROSITE" id="PS00211">
    <property type="entry name" value="ABC_TRANSPORTER_1"/>
    <property type="match status" value="1"/>
</dbReference>
<evidence type="ECO:0000256" key="5">
    <source>
        <dbReference type="ARBA" id="ARBA00022741"/>
    </source>
</evidence>
<feature type="transmembrane region" description="Helical" evidence="11">
    <location>
        <begin position="237"/>
        <end position="257"/>
    </location>
</feature>
<dbReference type="Pfam" id="PF00664">
    <property type="entry name" value="ABC_membrane"/>
    <property type="match status" value="1"/>
</dbReference>
<dbReference type="Proteomes" id="UP000294743">
    <property type="component" value="Unassembled WGS sequence"/>
</dbReference>
<evidence type="ECO:0000256" key="3">
    <source>
        <dbReference type="ARBA" id="ARBA00022475"/>
    </source>
</evidence>
<keyword evidence="16" id="KW-1185">Reference proteome</keyword>
<comment type="subcellular location">
    <subcellularLocation>
        <location evidence="1">Cell membrane</location>
        <topology evidence="1">Multi-pass membrane protein</topology>
    </subcellularLocation>
</comment>
<feature type="domain" description="ABC transporter" evidence="12">
    <location>
        <begin position="483"/>
        <end position="717"/>
    </location>
</feature>
<dbReference type="SUPFAM" id="SSF52540">
    <property type="entry name" value="P-loop containing nucleoside triphosphate hydrolases"/>
    <property type="match status" value="1"/>
</dbReference>
<dbReference type="GO" id="GO:0005524">
    <property type="term" value="F:ATP binding"/>
    <property type="evidence" value="ECO:0007669"/>
    <property type="project" value="UniProtKB-KW"/>
</dbReference>
<dbReference type="PROSITE" id="PS50893">
    <property type="entry name" value="ABC_TRANSPORTER_2"/>
    <property type="match status" value="1"/>
</dbReference>
<dbReference type="GO" id="GO:0008234">
    <property type="term" value="F:cysteine-type peptidase activity"/>
    <property type="evidence" value="ECO:0007669"/>
    <property type="project" value="UniProtKB-KW"/>
</dbReference>
<evidence type="ECO:0000256" key="10">
    <source>
        <dbReference type="ARBA" id="ARBA00023136"/>
    </source>
</evidence>
<evidence type="ECO:0000256" key="6">
    <source>
        <dbReference type="ARBA" id="ARBA00022801"/>
    </source>
</evidence>
<dbReference type="AlphaFoldDB" id="A0A4R8A346"/>
<organism evidence="15 16">
    <name type="scientific">Breznakia blatticola</name>
    <dbReference type="NCBI Taxonomy" id="1754012"/>
    <lineage>
        <taxon>Bacteria</taxon>
        <taxon>Bacillati</taxon>
        <taxon>Bacillota</taxon>
        <taxon>Erysipelotrichia</taxon>
        <taxon>Erysipelotrichales</taxon>
        <taxon>Erysipelotrichaceae</taxon>
        <taxon>Breznakia</taxon>
    </lineage>
</organism>
<dbReference type="PROSITE" id="PS50990">
    <property type="entry name" value="PEPTIDASE_C39"/>
    <property type="match status" value="1"/>
</dbReference>
<keyword evidence="7" id="KW-0645">Protease</keyword>
<feature type="transmembrane region" description="Helical" evidence="11">
    <location>
        <begin position="204"/>
        <end position="225"/>
    </location>
</feature>
<protein>
    <submittedName>
        <fullName evidence="15">ATP-binding cassette subfamily B protein</fullName>
    </submittedName>
</protein>
<dbReference type="GO" id="GO:0015421">
    <property type="term" value="F:ABC-type oligopeptide transporter activity"/>
    <property type="evidence" value="ECO:0007669"/>
    <property type="project" value="TreeGrafter"/>
</dbReference>
<dbReference type="GO" id="GO:0016887">
    <property type="term" value="F:ATP hydrolysis activity"/>
    <property type="evidence" value="ECO:0007669"/>
    <property type="project" value="InterPro"/>
</dbReference>
<dbReference type="InterPro" id="IPR003593">
    <property type="entry name" value="AAA+_ATPase"/>
</dbReference>
<feature type="transmembrane region" description="Helical" evidence="11">
    <location>
        <begin position="167"/>
        <end position="192"/>
    </location>
</feature>
<dbReference type="CDD" id="cd18570">
    <property type="entry name" value="ABC_6TM_PCAT1_LagD_like"/>
    <property type="match status" value="1"/>
</dbReference>
<evidence type="ECO:0000313" key="16">
    <source>
        <dbReference type="Proteomes" id="UP000294743"/>
    </source>
</evidence>
<evidence type="ECO:0000259" key="12">
    <source>
        <dbReference type="PROSITE" id="PS50893"/>
    </source>
</evidence>
<dbReference type="SMART" id="SM00382">
    <property type="entry name" value="AAA"/>
    <property type="match status" value="1"/>
</dbReference>
<dbReference type="FunFam" id="3.40.50.300:FF:000299">
    <property type="entry name" value="ABC transporter ATP-binding protein/permease"/>
    <property type="match status" value="1"/>
</dbReference>
<dbReference type="InterPro" id="IPR036640">
    <property type="entry name" value="ABC1_TM_sf"/>
</dbReference>
<evidence type="ECO:0000256" key="11">
    <source>
        <dbReference type="SAM" id="Phobius"/>
    </source>
</evidence>
<dbReference type="Gene3D" id="1.20.1560.10">
    <property type="entry name" value="ABC transporter type 1, transmembrane domain"/>
    <property type="match status" value="1"/>
</dbReference>
<feature type="domain" description="ABC transmembrane type-1" evidence="13">
    <location>
        <begin position="171"/>
        <end position="450"/>
    </location>
</feature>
<keyword evidence="2" id="KW-0813">Transport</keyword>
<dbReference type="InterPro" id="IPR027417">
    <property type="entry name" value="P-loop_NTPase"/>
</dbReference>
<dbReference type="Pfam" id="PF03412">
    <property type="entry name" value="Peptidase_C39"/>
    <property type="match status" value="1"/>
</dbReference>
<keyword evidence="4 11" id="KW-0812">Transmembrane</keyword>
<dbReference type="Gene3D" id="3.90.70.10">
    <property type="entry name" value="Cysteine proteinases"/>
    <property type="match status" value="1"/>
</dbReference>
<evidence type="ECO:0000259" key="14">
    <source>
        <dbReference type="PROSITE" id="PS50990"/>
    </source>
</evidence>
<evidence type="ECO:0000313" key="15">
    <source>
        <dbReference type="EMBL" id="TDW24675.1"/>
    </source>
</evidence>
<dbReference type="PROSITE" id="PS50929">
    <property type="entry name" value="ABC_TM1F"/>
    <property type="match status" value="1"/>
</dbReference>
<dbReference type="PANTHER" id="PTHR43394:SF1">
    <property type="entry name" value="ATP-BINDING CASSETTE SUB-FAMILY B MEMBER 10, MITOCHONDRIAL"/>
    <property type="match status" value="1"/>
</dbReference>
<dbReference type="SUPFAM" id="SSF90123">
    <property type="entry name" value="ABC transporter transmembrane region"/>
    <property type="match status" value="1"/>
</dbReference>
<proteinExistence type="predicted"/>
<name>A0A4R8A346_9FIRM</name>
<keyword evidence="9 11" id="KW-1133">Transmembrane helix</keyword>
<dbReference type="InterPro" id="IPR011527">
    <property type="entry name" value="ABC1_TM_dom"/>
</dbReference>
<evidence type="ECO:0000259" key="13">
    <source>
        <dbReference type="PROSITE" id="PS50929"/>
    </source>
</evidence>
<evidence type="ECO:0000256" key="1">
    <source>
        <dbReference type="ARBA" id="ARBA00004651"/>
    </source>
</evidence>
<evidence type="ECO:0000256" key="2">
    <source>
        <dbReference type="ARBA" id="ARBA00022448"/>
    </source>
</evidence>
<feature type="transmembrane region" description="Helical" evidence="11">
    <location>
        <begin position="393"/>
        <end position="415"/>
    </location>
</feature>
<keyword evidence="3" id="KW-1003">Cell membrane</keyword>
<keyword evidence="6" id="KW-0378">Hydrolase</keyword>
<keyword evidence="10 11" id="KW-0472">Membrane</keyword>
<dbReference type="GO" id="GO:0006508">
    <property type="term" value="P:proteolysis"/>
    <property type="evidence" value="ECO:0007669"/>
    <property type="project" value="InterPro"/>
</dbReference>
<sequence>MIRKKKYACVLQRDDYDCGVAALASVLQHYGYTYSYEALREQLGVQLQGTRVHDLVDVLHSYGFLAQAVRTSVSDLHNDMIYPIILQVSNSQGQWHYILLYKITRKEEYIIADPIAGVKKISKEELETIFGGIVIVLVKEHDVKLASVKSQSMFGLFANLMLPYKKLILQVIFMSIFLTVFGIVSSLCSKIVMDELIPYNKGQLLVVYLVFFSFVLLLQNTLSAAREHVLLFFSRKIDIPLLLGYFKHVLYLSFSYFKNRKVGDILTRFQDAITIKEVFSNVAISLLMDCVLAICSSVILFTMNRTLFSILFVIVLLNIVLIYVFKKPYKAINMKQMEANSQMNATLIETLQNMDTVKAQNNEKQRLLAIEKAFIKTLTINYKEGKLSILQSFLSNSINGLANYIFLGVGAYYIMQQKMSIGDLLVFQTLSQYFMEPIQSLVSLQLRFQEVGISIDRLRELMELDSEEMQDVAITQFTLDAPIVFHDVSFAYGKQDYLFKQLRFTIQPGQVIGLVGESGGGKTSLVRLLLRYYEVEHGSITIGDYDIKDLCMHELRKKIAYVPQEVQLFSGTLLDNLKLAKPDASYEEIVRVCKQVGIHEWIDGLEKRYLSMIQEGSSNISGGQKQRIGIARALLKQPDIFIFDEVTSNLDSKSEAMITDIIFNQLEGYTRILIAHRLSTIRSCDVIHVLNQGKILESGSHEELYTRKGLYYRMLEKT</sequence>
<dbReference type="Gene3D" id="3.40.50.300">
    <property type="entry name" value="P-loop containing nucleotide triphosphate hydrolases"/>
    <property type="match status" value="1"/>
</dbReference>
<dbReference type="EMBL" id="SODD01000008">
    <property type="protein sequence ID" value="TDW24675.1"/>
    <property type="molecule type" value="Genomic_DNA"/>
</dbReference>
<dbReference type="Pfam" id="PF00005">
    <property type="entry name" value="ABC_tran"/>
    <property type="match status" value="1"/>
</dbReference>
<dbReference type="InterPro" id="IPR017871">
    <property type="entry name" value="ABC_transporter-like_CS"/>
</dbReference>
<gene>
    <name evidence="15" type="ORF">EDD63_10828</name>
</gene>
<evidence type="ECO:0000256" key="9">
    <source>
        <dbReference type="ARBA" id="ARBA00022989"/>
    </source>
</evidence>
<evidence type="ECO:0000256" key="8">
    <source>
        <dbReference type="ARBA" id="ARBA00022840"/>
    </source>
</evidence>
<feature type="transmembrane region" description="Helical" evidence="11">
    <location>
        <begin position="307"/>
        <end position="325"/>
    </location>
</feature>
<keyword evidence="7" id="KW-0788">Thiol protease</keyword>
<dbReference type="GO" id="GO:0005886">
    <property type="term" value="C:plasma membrane"/>
    <property type="evidence" value="ECO:0007669"/>
    <property type="project" value="UniProtKB-SubCell"/>
</dbReference>
<dbReference type="OrthoDB" id="9762778at2"/>
<feature type="transmembrane region" description="Helical" evidence="11">
    <location>
        <begin position="278"/>
        <end position="301"/>
    </location>
</feature>
<dbReference type="InterPro" id="IPR039421">
    <property type="entry name" value="Type_1_exporter"/>
</dbReference>
<keyword evidence="8 15" id="KW-0067">ATP-binding</keyword>
<reference evidence="15 16" key="1">
    <citation type="submission" date="2019-03" db="EMBL/GenBank/DDBJ databases">
        <title>Genomic Encyclopedia of Type Strains, Phase IV (KMG-IV): sequencing the most valuable type-strain genomes for metagenomic binning, comparative biology and taxonomic classification.</title>
        <authorList>
            <person name="Goeker M."/>
        </authorList>
    </citation>
    <scope>NUCLEOTIDE SEQUENCE [LARGE SCALE GENOMIC DNA]</scope>
    <source>
        <strain evidence="15 16">DSM 28867</strain>
    </source>
</reference>
<feature type="domain" description="Peptidase C39" evidence="14">
    <location>
        <begin position="12"/>
        <end position="137"/>
    </location>
</feature>
<dbReference type="InterPro" id="IPR003439">
    <property type="entry name" value="ABC_transporter-like_ATP-bd"/>
</dbReference>
<keyword evidence="5" id="KW-0547">Nucleotide-binding</keyword>
<evidence type="ECO:0000256" key="7">
    <source>
        <dbReference type="ARBA" id="ARBA00022807"/>
    </source>
</evidence>
<dbReference type="InterPro" id="IPR005074">
    <property type="entry name" value="Peptidase_C39"/>
</dbReference>
<comment type="caution">
    <text evidence="15">The sequence shown here is derived from an EMBL/GenBank/DDBJ whole genome shotgun (WGS) entry which is preliminary data.</text>
</comment>
<dbReference type="RefSeq" id="WP_134168615.1">
    <property type="nucleotide sequence ID" value="NZ_SODD01000008.1"/>
</dbReference>
<evidence type="ECO:0000256" key="4">
    <source>
        <dbReference type="ARBA" id="ARBA00022692"/>
    </source>
</evidence>
<dbReference type="PANTHER" id="PTHR43394">
    <property type="entry name" value="ATP-DEPENDENT PERMEASE MDL1, MITOCHONDRIAL"/>
    <property type="match status" value="1"/>
</dbReference>
<accession>A0A4R8A346</accession>